<protein>
    <submittedName>
        <fullName evidence="2">Uncharacterized protein</fullName>
    </submittedName>
</protein>
<organism evidence="2 3">
    <name type="scientific">Canavalia gladiata</name>
    <name type="common">Sword bean</name>
    <name type="synonym">Dolichos gladiatus</name>
    <dbReference type="NCBI Taxonomy" id="3824"/>
    <lineage>
        <taxon>Eukaryota</taxon>
        <taxon>Viridiplantae</taxon>
        <taxon>Streptophyta</taxon>
        <taxon>Embryophyta</taxon>
        <taxon>Tracheophyta</taxon>
        <taxon>Spermatophyta</taxon>
        <taxon>Magnoliopsida</taxon>
        <taxon>eudicotyledons</taxon>
        <taxon>Gunneridae</taxon>
        <taxon>Pentapetalae</taxon>
        <taxon>rosids</taxon>
        <taxon>fabids</taxon>
        <taxon>Fabales</taxon>
        <taxon>Fabaceae</taxon>
        <taxon>Papilionoideae</taxon>
        <taxon>50 kb inversion clade</taxon>
        <taxon>NPAAA clade</taxon>
        <taxon>indigoferoid/millettioid clade</taxon>
        <taxon>Phaseoleae</taxon>
        <taxon>Canavalia</taxon>
    </lineage>
</organism>
<reference evidence="2 3" key="1">
    <citation type="submission" date="2024-01" db="EMBL/GenBank/DDBJ databases">
        <title>The genomes of 5 underutilized Papilionoideae crops provide insights into root nodulation and disease resistanc.</title>
        <authorList>
            <person name="Jiang F."/>
        </authorList>
    </citation>
    <scope>NUCLEOTIDE SEQUENCE [LARGE SCALE GENOMIC DNA]</scope>
    <source>
        <strain evidence="2">LVBAO_FW01</strain>
        <tissue evidence="2">Leaves</tissue>
    </source>
</reference>
<sequence length="455" mass="51231">MFKRTMRKQNLDPIPLISDQDDTIGSALPQLVLKPICLKAHPLIRIKWVNGKLKKDGYCARVSELKLISIAVDSREVLSRAVRAYSVLLSDSIPLLGTDWSGGSSISLRSFSSTHLPPRVDSLTPVIMRNRVPTNHGAFTTANCSLPAFIKELSYRYSIHSAVYGFGILPSGCLPMQAIQSSPFLRSTGSLHFAGNSSNLSIPPTAVMPLALLSRKGKRYSSKPTLAQKEGKLQKASAPLARLELATSCRTKYGFSGDSWGQRIKSNNWHWNAIASKPIQSLYLYLLYFHCGNKTSFPSCHSAEKRLFTNRVVPLRIPNPLFDTSSHFMAVFRIPSSDPVVRSLHFRTCSYLQTKPSKESSGYRILQRGSNGYPRYHLNPTYSMENGKCRIRKAGKIRARWNRNPLYWLWAINAVEKGCARTFSMRKPVCTPLAERDQTETKLLMRMEMAWKRTN</sequence>
<evidence type="ECO:0000313" key="1">
    <source>
        <dbReference type="EMBL" id="KAK7298166.1"/>
    </source>
</evidence>
<dbReference type="EMBL" id="JAYMYQ010000031">
    <property type="protein sequence ID" value="KAK7298166.1"/>
    <property type="molecule type" value="Genomic_DNA"/>
</dbReference>
<dbReference type="AlphaFoldDB" id="A0AAN9JHR4"/>
<name>A0AAN9JHR4_CANGL</name>
<evidence type="ECO:0000313" key="2">
    <source>
        <dbReference type="EMBL" id="KAK7298451.1"/>
    </source>
</evidence>
<keyword evidence="3" id="KW-1185">Reference proteome</keyword>
<proteinExistence type="predicted"/>
<dbReference type="Proteomes" id="UP001367508">
    <property type="component" value="Unassembled WGS sequence"/>
</dbReference>
<gene>
    <name evidence="2" type="ORF">VNO77_46912</name>
    <name evidence="1" type="ORF">VNO77_47072</name>
</gene>
<evidence type="ECO:0000313" key="3">
    <source>
        <dbReference type="Proteomes" id="UP001367508"/>
    </source>
</evidence>
<accession>A0AAN9JHR4</accession>
<dbReference type="EMBL" id="JAYMYQ010000028">
    <property type="protein sequence ID" value="KAK7298451.1"/>
    <property type="molecule type" value="Genomic_DNA"/>
</dbReference>
<comment type="caution">
    <text evidence="2">The sequence shown here is derived from an EMBL/GenBank/DDBJ whole genome shotgun (WGS) entry which is preliminary data.</text>
</comment>